<organism evidence="2 3">
    <name type="scientific">Deinandra increscens subsp. villosa</name>
    <dbReference type="NCBI Taxonomy" id="3103831"/>
    <lineage>
        <taxon>Eukaryota</taxon>
        <taxon>Viridiplantae</taxon>
        <taxon>Streptophyta</taxon>
        <taxon>Embryophyta</taxon>
        <taxon>Tracheophyta</taxon>
        <taxon>Spermatophyta</taxon>
        <taxon>Magnoliopsida</taxon>
        <taxon>eudicotyledons</taxon>
        <taxon>Gunneridae</taxon>
        <taxon>Pentapetalae</taxon>
        <taxon>asterids</taxon>
        <taxon>campanulids</taxon>
        <taxon>Asterales</taxon>
        <taxon>Asteraceae</taxon>
        <taxon>Asteroideae</taxon>
        <taxon>Heliantheae alliance</taxon>
        <taxon>Madieae</taxon>
        <taxon>Madiinae</taxon>
        <taxon>Deinandra</taxon>
    </lineage>
</organism>
<sequence>MTGIEEHHVNNMSLHSSSRSKLTEFTFCTISESNDSENPYKDDHPFVSSPFFEPKTSYSGYNCSSRSTKARNKILELMNNLPESYQELSLKDIVIDDLEKQQTLVDHKSDLKTGLKNRKASKQERPISRSVSLDTGVFMLKMFNPISCGMKKSQSSSRMCSNSNSFSSSNNNTKGSKHKSKSRSMPPKTKSRSAELIPGCWFINKPWKSTSQRGWVV</sequence>
<keyword evidence="3" id="KW-1185">Reference proteome</keyword>
<gene>
    <name evidence="2" type="ORF">SSX86_017797</name>
</gene>
<dbReference type="AlphaFoldDB" id="A0AAP0CVU5"/>
<evidence type="ECO:0000256" key="1">
    <source>
        <dbReference type="SAM" id="MobiDB-lite"/>
    </source>
</evidence>
<dbReference type="PANTHER" id="PTHR34193">
    <property type="entry name" value="OS11G0199801 PROTEIN"/>
    <property type="match status" value="1"/>
</dbReference>
<protein>
    <submittedName>
        <fullName evidence="2">Uncharacterized protein</fullName>
    </submittedName>
</protein>
<reference evidence="2 3" key="1">
    <citation type="submission" date="2024-04" db="EMBL/GenBank/DDBJ databases">
        <title>The reference genome of an endangered Asteraceae, Deinandra increscens subsp. villosa, native to the Central Coast of California.</title>
        <authorList>
            <person name="Guilliams M."/>
            <person name="Hasenstab-Lehman K."/>
            <person name="Meyer R."/>
            <person name="Mcevoy S."/>
        </authorList>
    </citation>
    <scope>NUCLEOTIDE SEQUENCE [LARGE SCALE GENOMIC DNA]</scope>
    <source>
        <tissue evidence="2">Leaf</tissue>
    </source>
</reference>
<dbReference type="PANTHER" id="PTHR34193:SF20">
    <property type="match status" value="1"/>
</dbReference>
<feature type="compositionally biased region" description="Low complexity" evidence="1">
    <location>
        <begin position="154"/>
        <end position="174"/>
    </location>
</feature>
<name>A0AAP0CVU5_9ASTR</name>
<evidence type="ECO:0000313" key="2">
    <source>
        <dbReference type="EMBL" id="KAK9063925.1"/>
    </source>
</evidence>
<proteinExistence type="predicted"/>
<evidence type="ECO:0000313" key="3">
    <source>
        <dbReference type="Proteomes" id="UP001408789"/>
    </source>
</evidence>
<accession>A0AAP0CVU5</accession>
<dbReference type="EMBL" id="JBCNJP010000018">
    <property type="protein sequence ID" value="KAK9063925.1"/>
    <property type="molecule type" value="Genomic_DNA"/>
</dbReference>
<comment type="caution">
    <text evidence="2">The sequence shown here is derived from an EMBL/GenBank/DDBJ whole genome shotgun (WGS) entry which is preliminary data.</text>
</comment>
<dbReference type="Proteomes" id="UP001408789">
    <property type="component" value="Unassembled WGS sequence"/>
</dbReference>
<feature type="region of interest" description="Disordered" evidence="1">
    <location>
        <begin position="154"/>
        <end position="193"/>
    </location>
</feature>